<keyword evidence="3" id="KW-0865">Zymogen</keyword>
<dbReference type="PANTHER" id="PTHR34218">
    <property type="entry name" value="PEPTIDASE S45 PENICILLIN AMIDASE"/>
    <property type="match status" value="1"/>
</dbReference>
<dbReference type="EMBL" id="BMDZ01000026">
    <property type="protein sequence ID" value="GGB42099.1"/>
    <property type="molecule type" value="Genomic_DNA"/>
</dbReference>
<dbReference type="InterPro" id="IPR043147">
    <property type="entry name" value="Penicillin_amidase_A-knob"/>
</dbReference>
<gene>
    <name evidence="5" type="ORF">GCM10011505_24380</name>
</gene>
<keyword evidence="4" id="KW-1133">Transmembrane helix</keyword>
<dbReference type="InterPro" id="IPR023343">
    <property type="entry name" value="Penicillin_amidase_dom1"/>
</dbReference>
<organism evidence="5 6">
    <name type="scientific">Tistrella bauzanensis</name>
    <dbReference type="NCBI Taxonomy" id="657419"/>
    <lineage>
        <taxon>Bacteria</taxon>
        <taxon>Pseudomonadati</taxon>
        <taxon>Pseudomonadota</taxon>
        <taxon>Alphaproteobacteria</taxon>
        <taxon>Geminicoccales</taxon>
        <taxon>Geminicoccaceae</taxon>
        <taxon>Tistrella</taxon>
    </lineage>
</organism>
<dbReference type="InterPro" id="IPR043146">
    <property type="entry name" value="Penicillin_amidase_N_B-knob"/>
</dbReference>
<dbReference type="PANTHER" id="PTHR34218:SF4">
    <property type="entry name" value="ACYL-HOMOSERINE LACTONE ACYLASE QUIP"/>
    <property type="match status" value="1"/>
</dbReference>
<feature type="transmembrane region" description="Helical" evidence="4">
    <location>
        <begin position="7"/>
        <end position="26"/>
    </location>
</feature>
<keyword evidence="6" id="KW-1185">Reference proteome</keyword>
<evidence type="ECO:0000256" key="2">
    <source>
        <dbReference type="ARBA" id="ARBA00022801"/>
    </source>
</evidence>
<dbReference type="Gene3D" id="2.30.120.10">
    <property type="match status" value="1"/>
</dbReference>
<keyword evidence="4" id="KW-0812">Transmembrane</keyword>
<comment type="similarity">
    <text evidence="1">Belongs to the peptidase S45 family.</text>
</comment>
<dbReference type="InterPro" id="IPR002692">
    <property type="entry name" value="S45"/>
</dbReference>
<dbReference type="InterPro" id="IPR014395">
    <property type="entry name" value="Pen/GL7ACA/AHL_acylase"/>
</dbReference>
<sequence>MRWIGRILGGLIFLIVAAVVIGGLWLRTSLPETEGRITLNGLKGEVTVIRDAEHIPHIKAGSIEDALFALGYLHAQDRLWQMEFQRRAGSGRLSEIAGASTIGIDRFIRTTGVYQHAARTYDRLDAETRGRLDAYVAGINAQIAGHDGAWPLEFVLTGITPSPWTPADSLVWLKMMAWDLAKNWRDELLRARMIAAGITVEQIADLWPDYVEGGNVALPEIADIGGLDALADVYRNTSFANLLDDGAAPPIDGIGSNNWVISGAHTRSGKPLLANDPHLGLAAPSLWYLAHLSAPGLEVIGASLPGLPTIMLGRTNSFAWGFTNTGPDTQDFVIERLTAPGADTYETPSGPMEFTTRTETITVKGGDPVQLTIRESRNGPIMTDVARGGSDLTDRRHVLAFRWVALTDDDPTLQAAFAANTATDFASFREGLRNFYWPQQNIVFADTSGRIAYLAPARVPIRANGDGFLPTRGWTDEGAWTGWIPYDDLPQLTDPEDGRIVTANQRITPDGYPYFISREWTPPYRADRIDEMLDATPAHDIASFQAMMGDTTSLMARDFMPLMLAGLRDARSDHALAGDTAQMLKRWDGDMAADATAPLVFSAWYRALLPRVAADELGDLYGDYSGHRAEFLMRALTDRPVWCDDTKTPETETCAVQIARALDDGLAALVRVYGDDMATWRWGQAHPAVSENRVLAAAPVLKDVFAISEPIGGDTFTVNAQRWSASDPEGPAMFNSTHGPGYRAIYDLADLNRSVFIQSTGQSGNPLAGSYDGFADRWAATAFVPMITDWSVIEAADGGQRLTLTPGG</sequence>
<accession>A0ABQ1IIH6</accession>
<dbReference type="Gene3D" id="1.10.439.10">
    <property type="entry name" value="Penicillin Amidohydrolase, domain 1"/>
    <property type="match status" value="1"/>
</dbReference>
<dbReference type="Gene3D" id="1.10.1400.10">
    <property type="match status" value="1"/>
</dbReference>
<dbReference type="Pfam" id="PF01804">
    <property type="entry name" value="Penicil_amidase"/>
    <property type="match status" value="1"/>
</dbReference>
<evidence type="ECO:0000256" key="4">
    <source>
        <dbReference type="SAM" id="Phobius"/>
    </source>
</evidence>
<dbReference type="CDD" id="cd03747">
    <property type="entry name" value="Ntn_PGA_like"/>
    <property type="match status" value="1"/>
</dbReference>
<dbReference type="Gene3D" id="3.60.20.10">
    <property type="entry name" value="Glutamine Phosphoribosylpyrophosphate, subunit 1, domain 1"/>
    <property type="match status" value="1"/>
</dbReference>
<evidence type="ECO:0000313" key="6">
    <source>
        <dbReference type="Proteomes" id="UP000603352"/>
    </source>
</evidence>
<keyword evidence="4" id="KW-0472">Membrane</keyword>
<proteinExistence type="inferred from homology"/>
<reference evidence="6" key="1">
    <citation type="journal article" date="2019" name="Int. J. Syst. Evol. Microbiol.">
        <title>The Global Catalogue of Microorganisms (GCM) 10K type strain sequencing project: providing services to taxonomists for standard genome sequencing and annotation.</title>
        <authorList>
            <consortium name="The Broad Institute Genomics Platform"/>
            <consortium name="The Broad Institute Genome Sequencing Center for Infectious Disease"/>
            <person name="Wu L."/>
            <person name="Ma J."/>
        </authorList>
    </citation>
    <scope>NUCLEOTIDE SEQUENCE [LARGE SCALE GENOMIC DNA]</scope>
    <source>
        <strain evidence="6">CGMCC 1.10188</strain>
    </source>
</reference>
<evidence type="ECO:0000256" key="1">
    <source>
        <dbReference type="ARBA" id="ARBA00006586"/>
    </source>
</evidence>
<dbReference type="PIRSF" id="PIRSF001227">
    <property type="entry name" value="Pen_acylase"/>
    <property type="match status" value="1"/>
</dbReference>
<dbReference type="InterPro" id="IPR029055">
    <property type="entry name" value="Ntn_hydrolases_N"/>
</dbReference>
<protein>
    <submittedName>
        <fullName evidence="5">Penicillin amidase</fullName>
    </submittedName>
</protein>
<dbReference type="Proteomes" id="UP000603352">
    <property type="component" value="Unassembled WGS sequence"/>
</dbReference>
<evidence type="ECO:0000313" key="5">
    <source>
        <dbReference type="EMBL" id="GGB42099.1"/>
    </source>
</evidence>
<comment type="caution">
    <text evidence="5">The sequence shown here is derived from an EMBL/GenBank/DDBJ whole genome shotgun (WGS) entry which is preliminary data.</text>
</comment>
<dbReference type="RefSeq" id="WP_188578176.1">
    <property type="nucleotide sequence ID" value="NZ_BMDZ01000026.1"/>
</dbReference>
<keyword evidence="2" id="KW-0378">Hydrolase</keyword>
<name>A0ABQ1IIH6_9PROT</name>
<evidence type="ECO:0000256" key="3">
    <source>
        <dbReference type="ARBA" id="ARBA00023145"/>
    </source>
</evidence>
<dbReference type="SUPFAM" id="SSF56235">
    <property type="entry name" value="N-terminal nucleophile aminohydrolases (Ntn hydrolases)"/>
    <property type="match status" value="1"/>
</dbReference>